<dbReference type="InterPro" id="IPR027417">
    <property type="entry name" value="P-loop_NTPase"/>
</dbReference>
<dbReference type="FunCoup" id="A0A7R8YUF7">
    <property type="interactions" value="316"/>
</dbReference>
<dbReference type="Proteomes" id="UP000594454">
    <property type="component" value="Chromosome 3"/>
</dbReference>
<dbReference type="SUPFAM" id="SSF52540">
    <property type="entry name" value="P-loop containing nucleoside triphosphate hydrolases"/>
    <property type="match status" value="1"/>
</dbReference>
<comment type="similarity">
    <text evidence="5">Belongs to the adenylate kinase family.</text>
</comment>
<sequence length="239" mass="26528">MLFMLHQMKMQQEKDEKQRHANAVAHHHHHGIVTCVKQSNAPVIWILGGPGCGKGTQCDKIVKKYNFKHFSTGDLLRAEVASGSDKGKELKEIMSKGALVSNDDVLQILERAMVKVSDSANGFLIDGYPREKDQGTAFEKYVAPVDLIIFFDCSDETMTARILHRAKESTEVRADDNEEAIKIRLATFRKNTNEIMAQYQQKTVVINAERGVDEIFADVQAAIDNAVANKKQAAAAALS</sequence>
<keyword evidence="4 5" id="KW-0418">Kinase</keyword>
<accession>A0A7R8YUF7</accession>
<evidence type="ECO:0000256" key="4">
    <source>
        <dbReference type="ARBA" id="ARBA00022777"/>
    </source>
</evidence>
<dbReference type="OMA" id="GTQCDRM"/>
<dbReference type="PROSITE" id="PS00113">
    <property type="entry name" value="ADENYLATE_KINASE"/>
    <property type="match status" value="1"/>
</dbReference>
<dbReference type="Gene3D" id="3.40.50.300">
    <property type="entry name" value="P-loop containing nucleotide triphosphate hydrolases"/>
    <property type="match status" value="1"/>
</dbReference>
<evidence type="ECO:0000313" key="7">
    <source>
        <dbReference type="Proteomes" id="UP000594454"/>
    </source>
</evidence>
<dbReference type="InParanoid" id="A0A7R8YUF7"/>
<name>A0A7R8YUF7_HERIL</name>
<dbReference type="OrthoDB" id="442176at2759"/>
<keyword evidence="1" id="KW-0597">Phosphoprotein</keyword>
<dbReference type="AlphaFoldDB" id="A0A7R8YUF7"/>
<dbReference type="GO" id="GO:0005524">
    <property type="term" value="F:ATP binding"/>
    <property type="evidence" value="ECO:0007669"/>
    <property type="project" value="InterPro"/>
</dbReference>
<evidence type="ECO:0000256" key="1">
    <source>
        <dbReference type="ARBA" id="ARBA00022553"/>
    </source>
</evidence>
<dbReference type="Pfam" id="PF00406">
    <property type="entry name" value="ADK"/>
    <property type="match status" value="1"/>
</dbReference>
<protein>
    <recommendedName>
        <fullName evidence="8">Adenylate kinase</fullName>
    </recommendedName>
</protein>
<dbReference type="PANTHER" id="PTHR23359">
    <property type="entry name" value="NUCLEOTIDE KINASE"/>
    <property type="match status" value="1"/>
</dbReference>
<dbReference type="PRINTS" id="PR00094">
    <property type="entry name" value="ADENYLTKNASE"/>
</dbReference>
<reference evidence="6 7" key="1">
    <citation type="submission" date="2020-11" db="EMBL/GenBank/DDBJ databases">
        <authorList>
            <person name="Wallbank WR R."/>
            <person name="Pardo Diaz C."/>
            <person name="Kozak K."/>
            <person name="Martin S."/>
            <person name="Jiggins C."/>
            <person name="Moest M."/>
            <person name="Warren A I."/>
            <person name="Generalovic N T."/>
            <person name="Byers J.R.P. K."/>
            <person name="Montejo-Kovacevich G."/>
            <person name="Yen C E."/>
        </authorList>
    </citation>
    <scope>NUCLEOTIDE SEQUENCE [LARGE SCALE GENOMIC DNA]</scope>
</reference>
<evidence type="ECO:0000256" key="3">
    <source>
        <dbReference type="ARBA" id="ARBA00022741"/>
    </source>
</evidence>
<dbReference type="GO" id="GO:0006139">
    <property type="term" value="P:nucleobase-containing compound metabolic process"/>
    <property type="evidence" value="ECO:0007669"/>
    <property type="project" value="InterPro"/>
</dbReference>
<evidence type="ECO:0000256" key="2">
    <source>
        <dbReference type="ARBA" id="ARBA00022679"/>
    </source>
</evidence>
<gene>
    <name evidence="6" type="ORF">HERILL_LOCUS8931</name>
</gene>
<evidence type="ECO:0008006" key="8">
    <source>
        <dbReference type="Google" id="ProtNLM"/>
    </source>
</evidence>
<dbReference type="CDD" id="cd01428">
    <property type="entry name" value="ADK"/>
    <property type="match status" value="1"/>
</dbReference>
<dbReference type="GO" id="GO:0019205">
    <property type="term" value="F:nucleobase-containing compound kinase activity"/>
    <property type="evidence" value="ECO:0007669"/>
    <property type="project" value="InterPro"/>
</dbReference>
<dbReference type="InterPro" id="IPR033690">
    <property type="entry name" value="Adenylat_kinase_CS"/>
</dbReference>
<dbReference type="InterPro" id="IPR000850">
    <property type="entry name" value="Adenylat/UMP-CMP_kin"/>
</dbReference>
<evidence type="ECO:0000256" key="5">
    <source>
        <dbReference type="RuleBase" id="RU003330"/>
    </source>
</evidence>
<keyword evidence="7" id="KW-1185">Reference proteome</keyword>
<dbReference type="HAMAP" id="MF_00235">
    <property type="entry name" value="Adenylate_kinase_Adk"/>
    <property type="match status" value="1"/>
</dbReference>
<keyword evidence="2 5" id="KW-0808">Transferase</keyword>
<dbReference type="EMBL" id="LR899011">
    <property type="protein sequence ID" value="CAD7086137.1"/>
    <property type="molecule type" value="Genomic_DNA"/>
</dbReference>
<proteinExistence type="inferred from homology"/>
<keyword evidence="3" id="KW-0547">Nucleotide-binding</keyword>
<organism evidence="6 7">
    <name type="scientific">Hermetia illucens</name>
    <name type="common">Black soldier fly</name>
    <dbReference type="NCBI Taxonomy" id="343691"/>
    <lineage>
        <taxon>Eukaryota</taxon>
        <taxon>Metazoa</taxon>
        <taxon>Ecdysozoa</taxon>
        <taxon>Arthropoda</taxon>
        <taxon>Hexapoda</taxon>
        <taxon>Insecta</taxon>
        <taxon>Pterygota</taxon>
        <taxon>Neoptera</taxon>
        <taxon>Endopterygota</taxon>
        <taxon>Diptera</taxon>
        <taxon>Brachycera</taxon>
        <taxon>Stratiomyomorpha</taxon>
        <taxon>Stratiomyidae</taxon>
        <taxon>Hermetiinae</taxon>
        <taxon>Hermetia</taxon>
    </lineage>
</organism>
<evidence type="ECO:0000313" key="6">
    <source>
        <dbReference type="EMBL" id="CAD7086137.1"/>
    </source>
</evidence>